<comment type="caution">
    <text evidence="2">The sequence shown here is derived from an EMBL/GenBank/DDBJ whole genome shotgun (WGS) entry which is preliminary data.</text>
</comment>
<evidence type="ECO:0000313" key="2">
    <source>
        <dbReference type="EMBL" id="OGG01558.1"/>
    </source>
</evidence>
<protein>
    <submittedName>
        <fullName evidence="2">Uncharacterized protein</fullName>
    </submittedName>
</protein>
<dbReference type="Proteomes" id="UP000178448">
    <property type="component" value="Unassembled WGS sequence"/>
</dbReference>
<accession>A0A1F5YMY3</accession>
<sequence length="362" mass="39537">MSKKLQNLLVLLVIVTLACNLPQALATPTPAAELPPPRIAVLTATPVPILPNSPEPVPDPQADGTATPYQDWQYCGETEIVSPDVFNEATESIIAVTINSIGIWSSTEDGLSLYQNGLVRICSESIRPDQLAFSRDQVYGLVDLKELWELSEGKWSEISELVPGDRINFIGNSETVVYAGTELGLATLDDLGWQLTLEPPGSDKEVFSFAIRKQIAYLGTKTDGIWWFDGNSWQHACNSGCEIITSGNLVRQISFSGDIMIVLTENGIDVIKDGMTTNHVLPDPLTNKVLMDEWDRLWAATNNGLFVLNNGFWVMAFSGSITDIAFGCRDCFYNQYMLAVGTENDGLSVLILKKDPSSGPTG</sequence>
<dbReference type="Gene3D" id="2.130.10.10">
    <property type="entry name" value="YVTN repeat-like/Quinoprotein amine dehydrogenase"/>
    <property type="match status" value="1"/>
</dbReference>
<reference evidence="2 3" key="1">
    <citation type="journal article" date="2016" name="Nat. Commun.">
        <title>Thousands of microbial genomes shed light on interconnected biogeochemical processes in an aquifer system.</title>
        <authorList>
            <person name="Anantharaman K."/>
            <person name="Brown C.T."/>
            <person name="Hug L.A."/>
            <person name="Sharon I."/>
            <person name="Castelle C.J."/>
            <person name="Probst A.J."/>
            <person name="Thomas B.C."/>
            <person name="Singh A."/>
            <person name="Wilkins M.J."/>
            <person name="Karaoz U."/>
            <person name="Brodie E.L."/>
            <person name="Williams K.H."/>
            <person name="Hubbard S.S."/>
            <person name="Banfield J.F."/>
        </authorList>
    </citation>
    <scope>NUCLEOTIDE SEQUENCE [LARGE SCALE GENOMIC DNA]</scope>
</reference>
<organism evidence="2 3">
    <name type="scientific">Candidatus Gottesmanbacteria bacterium RBG_16_52_11</name>
    <dbReference type="NCBI Taxonomy" id="1798374"/>
    <lineage>
        <taxon>Bacteria</taxon>
        <taxon>Candidatus Gottesmaniibacteriota</taxon>
    </lineage>
</organism>
<dbReference type="AlphaFoldDB" id="A0A1F5YMY3"/>
<dbReference type="InterPro" id="IPR015943">
    <property type="entry name" value="WD40/YVTN_repeat-like_dom_sf"/>
</dbReference>
<evidence type="ECO:0000313" key="3">
    <source>
        <dbReference type="Proteomes" id="UP000178448"/>
    </source>
</evidence>
<gene>
    <name evidence="2" type="ORF">A2Z33_00030</name>
</gene>
<dbReference type="EMBL" id="MFJD01000014">
    <property type="protein sequence ID" value="OGG01558.1"/>
    <property type="molecule type" value="Genomic_DNA"/>
</dbReference>
<evidence type="ECO:0000256" key="1">
    <source>
        <dbReference type="SAM" id="SignalP"/>
    </source>
</evidence>
<name>A0A1F5YMY3_9BACT</name>
<feature type="chain" id="PRO_5009522530" evidence="1">
    <location>
        <begin position="27"/>
        <end position="362"/>
    </location>
</feature>
<keyword evidence="1" id="KW-0732">Signal</keyword>
<feature type="signal peptide" evidence="1">
    <location>
        <begin position="1"/>
        <end position="26"/>
    </location>
</feature>
<dbReference type="PROSITE" id="PS51257">
    <property type="entry name" value="PROKAR_LIPOPROTEIN"/>
    <property type="match status" value="1"/>
</dbReference>
<proteinExistence type="predicted"/>